<feature type="transmembrane region" description="Helical" evidence="7">
    <location>
        <begin position="107"/>
        <end position="125"/>
    </location>
</feature>
<feature type="transmembrane region" description="Helical" evidence="7">
    <location>
        <begin position="265"/>
        <end position="284"/>
    </location>
</feature>
<evidence type="ECO:0000313" key="8">
    <source>
        <dbReference type="EMBL" id="SVA51926.1"/>
    </source>
</evidence>
<sequence>VKSIMSSAMFASLKYQDFRMTWISNMLSGCSYWTFSVGLSWLILKETGNSTNVGIVIFASMLPFLLVSPFAGYISDKYDRKSLAFLMYIFNSFFCLVLFIFSMLNFYPLLFVISIAFILGVFRTIQEPTVSSLIPNQVPKENLLNAITLNAASRHGSRFFGLLIGTPFIGLNILDGGQFLLLFSFLFQLISTYFIFRIKTKSVGESSSDEGIFSSIYKGIKYIYTNGLVFLIILTVAFHCAFVMSYESIMPIFANRGLNDSTGSFLGYLIMMFGAGSVVANLMLSSA</sequence>
<feature type="transmembrane region" description="Helical" evidence="7">
    <location>
        <begin position="223"/>
        <end position="245"/>
    </location>
</feature>
<feature type="transmembrane region" description="Helical" evidence="7">
    <location>
        <begin position="156"/>
        <end position="173"/>
    </location>
</feature>
<keyword evidence="2" id="KW-0813">Transport</keyword>
<evidence type="ECO:0000256" key="5">
    <source>
        <dbReference type="ARBA" id="ARBA00022989"/>
    </source>
</evidence>
<evidence type="ECO:0000256" key="7">
    <source>
        <dbReference type="SAM" id="Phobius"/>
    </source>
</evidence>
<feature type="transmembrane region" description="Helical" evidence="7">
    <location>
        <begin position="179"/>
        <end position="196"/>
    </location>
</feature>
<evidence type="ECO:0000256" key="1">
    <source>
        <dbReference type="ARBA" id="ARBA00004651"/>
    </source>
</evidence>
<evidence type="ECO:0000256" key="2">
    <source>
        <dbReference type="ARBA" id="ARBA00022448"/>
    </source>
</evidence>
<dbReference type="InterPro" id="IPR010290">
    <property type="entry name" value="TM_effector"/>
</dbReference>
<feature type="non-terminal residue" evidence="8">
    <location>
        <position position="1"/>
    </location>
</feature>
<dbReference type="CDD" id="cd06173">
    <property type="entry name" value="MFS_MefA_like"/>
    <property type="match status" value="1"/>
</dbReference>
<keyword evidence="5 7" id="KW-1133">Transmembrane helix</keyword>
<feature type="non-terminal residue" evidence="8">
    <location>
        <position position="287"/>
    </location>
</feature>
<evidence type="ECO:0000256" key="3">
    <source>
        <dbReference type="ARBA" id="ARBA00022475"/>
    </source>
</evidence>
<feature type="transmembrane region" description="Helical" evidence="7">
    <location>
        <begin position="83"/>
        <end position="101"/>
    </location>
</feature>
<feature type="transmembrane region" description="Helical" evidence="7">
    <location>
        <begin position="50"/>
        <end position="71"/>
    </location>
</feature>
<keyword evidence="3" id="KW-1003">Cell membrane</keyword>
<dbReference type="PANTHER" id="PTHR23513">
    <property type="entry name" value="INTEGRAL MEMBRANE EFFLUX PROTEIN-RELATED"/>
    <property type="match status" value="1"/>
</dbReference>
<protein>
    <recommendedName>
        <fullName evidence="9">Major facilitator superfamily (MFS) profile domain-containing protein</fullName>
    </recommendedName>
</protein>
<evidence type="ECO:0000256" key="4">
    <source>
        <dbReference type="ARBA" id="ARBA00022692"/>
    </source>
</evidence>
<dbReference type="EMBL" id="UINC01011822">
    <property type="protein sequence ID" value="SVA51926.1"/>
    <property type="molecule type" value="Genomic_DNA"/>
</dbReference>
<evidence type="ECO:0008006" key="9">
    <source>
        <dbReference type="Google" id="ProtNLM"/>
    </source>
</evidence>
<gene>
    <name evidence="8" type="ORF">METZ01_LOCUS104780</name>
</gene>
<name>A0A381WHC9_9ZZZZ</name>
<comment type="subcellular location">
    <subcellularLocation>
        <location evidence="1">Cell membrane</location>
        <topology evidence="1">Multi-pass membrane protein</topology>
    </subcellularLocation>
</comment>
<feature type="transmembrane region" description="Helical" evidence="7">
    <location>
        <begin position="21"/>
        <end position="44"/>
    </location>
</feature>
<dbReference type="PANTHER" id="PTHR23513:SF11">
    <property type="entry name" value="STAPHYLOFERRIN A TRANSPORTER"/>
    <property type="match status" value="1"/>
</dbReference>
<keyword evidence="6 7" id="KW-0472">Membrane</keyword>
<dbReference type="Pfam" id="PF05977">
    <property type="entry name" value="MFS_3"/>
    <property type="match status" value="1"/>
</dbReference>
<proteinExistence type="predicted"/>
<reference evidence="8" key="1">
    <citation type="submission" date="2018-05" db="EMBL/GenBank/DDBJ databases">
        <authorList>
            <person name="Lanie J.A."/>
            <person name="Ng W.-L."/>
            <person name="Kazmierczak K.M."/>
            <person name="Andrzejewski T.M."/>
            <person name="Davidsen T.M."/>
            <person name="Wayne K.J."/>
            <person name="Tettelin H."/>
            <person name="Glass J.I."/>
            <person name="Rusch D."/>
            <person name="Podicherti R."/>
            <person name="Tsui H.-C.T."/>
            <person name="Winkler M.E."/>
        </authorList>
    </citation>
    <scope>NUCLEOTIDE SEQUENCE</scope>
</reference>
<keyword evidence="4 7" id="KW-0812">Transmembrane</keyword>
<accession>A0A381WHC9</accession>
<dbReference type="Gene3D" id="1.20.1250.20">
    <property type="entry name" value="MFS general substrate transporter like domains"/>
    <property type="match status" value="1"/>
</dbReference>
<dbReference type="GO" id="GO:0005886">
    <property type="term" value="C:plasma membrane"/>
    <property type="evidence" value="ECO:0007669"/>
    <property type="project" value="UniProtKB-SubCell"/>
</dbReference>
<organism evidence="8">
    <name type="scientific">marine metagenome</name>
    <dbReference type="NCBI Taxonomy" id="408172"/>
    <lineage>
        <taxon>unclassified sequences</taxon>
        <taxon>metagenomes</taxon>
        <taxon>ecological metagenomes</taxon>
    </lineage>
</organism>
<dbReference type="AlphaFoldDB" id="A0A381WHC9"/>
<dbReference type="InterPro" id="IPR036259">
    <property type="entry name" value="MFS_trans_sf"/>
</dbReference>
<dbReference type="SUPFAM" id="SSF103473">
    <property type="entry name" value="MFS general substrate transporter"/>
    <property type="match status" value="1"/>
</dbReference>
<evidence type="ECO:0000256" key="6">
    <source>
        <dbReference type="ARBA" id="ARBA00023136"/>
    </source>
</evidence>